<proteinExistence type="predicted"/>
<evidence type="ECO:0000313" key="1">
    <source>
        <dbReference type="EMBL" id="KAB5519325.1"/>
    </source>
</evidence>
<name>A0A5N5JQF6_9ROSI</name>
<dbReference type="InterPro" id="IPR029026">
    <property type="entry name" value="tRNA_m1G_MTases_N"/>
</dbReference>
<dbReference type="AlphaFoldDB" id="A0A5N5JQF6"/>
<accession>A0A5N5JQF6</accession>
<comment type="caution">
    <text evidence="1">The sequence shown here is derived from an EMBL/GenBank/DDBJ whole genome shotgun (WGS) entry which is preliminary data.</text>
</comment>
<sequence>MLLAVVSGFSHSSDKLVEMEKYVAGVGGETDLVFVVGAMSHSKIGCDYIDDYISGKLFLDSVLYDHLMQKSCTVSKNQ</sequence>
<gene>
    <name evidence="1" type="ORF">DKX38_023644</name>
</gene>
<protein>
    <submittedName>
        <fullName evidence="1">Uncharacterized protein</fullName>
    </submittedName>
</protein>
<dbReference type="Gene3D" id="3.40.1280.10">
    <property type="match status" value="1"/>
</dbReference>
<keyword evidence="2" id="KW-1185">Reference proteome</keyword>
<dbReference type="EMBL" id="VDCV01000016">
    <property type="protein sequence ID" value="KAB5519325.1"/>
    <property type="molecule type" value="Genomic_DNA"/>
</dbReference>
<evidence type="ECO:0000313" key="2">
    <source>
        <dbReference type="Proteomes" id="UP000326939"/>
    </source>
</evidence>
<organism evidence="1 2">
    <name type="scientific">Salix brachista</name>
    <dbReference type="NCBI Taxonomy" id="2182728"/>
    <lineage>
        <taxon>Eukaryota</taxon>
        <taxon>Viridiplantae</taxon>
        <taxon>Streptophyta</taxon>
        <taxon>Embryophyta</taxon>
        <taxon>Tracheophyta</taxon>
        <taxon>Spermatophyta</taxon>
        <taxon>Magnoliopsida</taxon>
        <taxon>eudicotyledons</taxon>
        <taxon>Gunneridae</taxon>
        <taxon>Pentapetalae</taxon>
        <taxon>rosids</taxon>
        <taxon>fabids</taxon>
        <taxon>Malpighiales</taxon>
        <taxon>Salicaceae</taxon>
        <taxon>Saliceae</taxon>
        <taxon>Salix</taxon>
    </lineage>
</organism>
<reference evidence="2" key="1">
    <citation type="journal article" date="2019" name="Gigascience">
        <title>De novo genome assembly of the endangered Acer yangbiense, a plant species with extremely small populations endemic to Yunnan Province, China.</title>
        <authorList>
            <person name="Yang J."/>
            <person name="Wariss H.M."/>
            <person name="Tao L."/>
            <person name="Zhang R."/>
            <person name="Yun Q."/>
            <person name="Hollingsworth P."/>
            <person name="Dao Z."/>
            <person name="Luo G."/>
            <person name="Guo H."/>
            <person name="Ma Y."/>
            <person name="Sun W."/>
        </authorList>
    </citation>
    <scope>NUCLEOTIDE SEQUENCE [LARGE SCALE GENOMIC DNA]</scope>
    <source>
        <strain evidence="2">cv. br00</strain>
    </source>
</reference>
<dbReference type="Proteomes" id="UP000326939">
    <property type="component" value="Chromosome 16"/>
</dbReference>